<dbReference type="Gene3D" id="3.40.50.2300">
    <property type="match status" value="1"/>
</dbReference>
<dbReference type="PROSITE" id="PS50110">
    <property type="entry name" value="RESPONSE_REGULATORY"/>
    <property type="match status" value="1"/>
</dbReference>
<dbReference type="GO" id="GO:0003677">
    <property type="term" value="F:DNA binding"/>
    <property type="evidence" value="ECO:0007669"/>
    <property type="project" value="UniProtKB-KW"/>
</dbReference>
<dbReference type="PANTHER" id="PTHR44591:SF3">
    <property type="entry name" value="RESPONSE REGULATORY DOMAIN-CONTAINING PROTEIN"/>
    <property type="match status" value="1"/>
</dbReference>
<dbReference type="SMART" id="SM00448">
    <property type="entry name" value="REC"/>
    <property type="match status" value="1"/>
</dbReference>
<dbReference type="EMBL" id="MEUJ01000002">
    <property type="protein sequence ID" value="OGC40899.1"/>
    <property type="molecule type" value="Genomic_DNA"/>
</dbReference>
<organism evidence="8 9">
    <name type="scientific">candidate division WOR-1 bacterium RIFOXYC2_FULL_46_14</name>
    <dbReference type="NCBI Taxonomy" id="1802587"/>
    <lineage>
        <taxon>Bacteria</taxon>
        <taxon>Bacillati</taxon>
        <taxon>Saganbacteria</taxon>
    </lineage>
</organism>
<dbReference type="CDD" id="cd17574">
    <property type="entry name" value="REC_OmpR"/>
    <property type="match status" value="1"/>
</dbReference>
<dbReference type="GO" id="GO:0000160">
    <property type="term" value="P:phosphorelay signal transduction system"/>
    <property type="evidence" value="ECO:0007669"/>
    <property type="project" value="UniProtKB-KW"/>
</dbReference>
<protein>
    <recommendedName>
        <fullName evidence="7">Response regulatory domain-containing protein</fullName>
    </recommendedName>
</protein>
<comment type="caution">
    <text evidence="8">The sequence shown here is derived from an EMBL/GenBank/DDBJ whole genome shotgun (WGS) entry which is preliminary data.</text>
</comment>
<keyword evidence="1 6" id="KW-0597">Phosphoprotein</keyword>
<dbReference type="FunFam" id="3.40.50.2300:FF:000001">
    <property type="entry name" value="DNA-binding response regulator PhoB"/>
    <property type="match status" value="1"/>
</dbReference>
<gene>
    <name evidence="8" type="ORF">A2438_01230</name>
</gene>
<dbReference type="InterPro" id="IPR011006">
    <property type="entry name" value="CheY-like_superfamily"/>
</dbReference>
<dbReference type="Pfam" id="PF00072">
    <property type="entry name" value="Response_reg"/>
    <property type="match status" value="1"/>
</dbReference>
<dbReference type="AlphaFoldDB" id="A0A1F4U7N7"/>
<evidence type="ECO:0000259" key="7">
    <source>
        <dbReference type="PROSITE" id="PS50110"/>
    </source>
</evidence>
<accession>A0A1F4U7N7</accession>
<dbReference type="InterPro" id="IPR001789">
    <property type="entry name" value="Sig_transdc_resp-reg_receiver"/>
</dbReference>
<reference evidence="8 9" key="1">
    <citation type="journal article" date="2016" name="Nat. Commun.">
        <title>Thousands of microbial genomes shed light on interconnected biogeochemical processes in an aquifer system.</title>
        <authorList>
            <person name="Anantharaman K."/>
            <person name="Brown C.T."/>
            <person name="Hug L.A."/>
            <person name="Sharon I."/>
            <person name="Castelle C.J."/>
            <person name="Probst A.J."/>
            <person name="Thomas B.C."/>
            <person name="Singh A."/>
            <person name="Wilkins M.J."/>
            <person name="Karaoz U."/>
            <person name="Brodie E.L."/>
            <person name="Williams K.H."/>
            <person name="Hubbard S.S."/>
            <person name="Banfield J.F."/>
        </authorList>
    </citation>
    <scope>NUCLEOTIDE SEQUENCE [LARGE SCALE GENOMIC DNA]</scope>
</reference>
<keyword evidence="5" id="KW-0804">Transcription</keyword>
<evidence type="ECO:0000256" key="2">
    <source>
        <dbReference type="ARBA" id="ARBA00023012"/>
    </source>
</evidence>
<feature type="domain" description="Response regulatory" evidence="7">
    <location>
        <begin position="5"/>
        <end position="121"/>
    </location>
</feature>
<dbReference type="SUPFAM" id="SSF52172">
    <property type="entry name" value="CheY-like"/>
    <property type="match status" value="1"/>
</dbReference>
<evidence type="ECO:0000313" key="9">
    <source>
        <dbReference type="Proteomes" id="UP000179242"/>
    </source>
</evidence>
<evidence type="ECO:0000256" key="5">
    <source>
        <dbReference type="ARBA" id="ARBA00023163"/>
    </source>
</evidence>
<dbReference type="Proteomes" id="UP000179242">
    <property type="component" value="Unassembled WGS sequence"/>
</dbReference>
<keyword evidence="3" id="KW-0805">Transcription regulation</keyword>
<evidence type="ECO:0000256" key="6">
    <source>
        <dbReference type="PROSITE-ProRule" id="PRU00169"/>
    </source>
</evidence>
<keyword evidence="2" id="KW-0902">Two-component regulatory system</keyword>
<proteinExistence type="predicted"/>
<evidence type="ECO:0000313" key="8">
    <source>
        <dbReference type="EMBL" id="OGC40899.1"/>
    </source>
</evidence>
<keyword evidence="4" id="KW-0238">DNA-binding</keyword>
<name>A0A1F4U7N7_UNCSA</name>
<evidence type="ECO:0000256" key="4">
    <source>
        <dbReference type="ARBA" id="ARBA00023125"/>
    </source>
</evidence>
<dbReference type="InterPro" id="IPR050595">
    <property type="entry name" value="Bact_response_regulator"/>
</dbReference>
<dbReference type="PANTHER" id="PTHR44591">
    <property type="entry name" value="STRESS RESPONSE REGULATOR PROTEIN 1"/>
    <property type="match status" value="1"/>
</dbReference>
<evidence type="ECO:0000256" key="1">
    <source>
        <dbReference type="ARBA" id="ARBA00022553"/>
    </source>
</evidence>
<evidence type="ECO:0000256" key="3">
    <source>
        <dbReference type="ARBA" id="ARBA00023015"/>
    </source>
</evidence>
<feature type="modified residue" description="4-aspartylphosphate" evidence="6">
    <location>
        <position position="54"/>
    </location>
</feature>
<sequence>MPDKKILIIDDEPDIVEALKMRLEIAGYGVLSAGDGLIGLEKIRSENPDLILLDVMLPKLDGFKVCRMIKFDERFKDIPVIMLTAKAADIDKTTGGEVGADCYLTKPFDPAKLLELIAQKLEKKKK</sequence>